<gene>
    <name evidence="1" type="ORF">Sradi_5682400</name>
</gene>
<evidence type="ECO:0000313" key="1">
    <source>
        <dbReference type="EMBL" id="KAL0312831.1"/>
    </source>
</evidence>
<dbReference type="GO" id="GO:0006357">
    <property type="term" value="P:regulation of transcription by RNA polymerase II"/>
    <property type="evidence" value="ECO:0007669"/>
    <property type="project" value="TreeGrafter"/>
</dbReference>
<protein>
    <submittedName>
        <fullName evidence="1">Zinc finger BED domain-containing protein DAYSLEEPER</fullName>
    </submittedName>
</protein>
<sequence length="104" mass="12243">MDIQQRFLMGNKKLSGGEELTSHVFRQEESRRELATMVILHDYPLLMVEHISFRRFIASLRPCFNMVSINTVNSNIMKIYDDEKLKCYQLLNKVKCRVAITTDM</sequence>
<comment type="caution">
    <text evidence="1">The sequence shown here is derived from an EMBL/GenBank/DDBJ whole genome shotgun (WGS) entry which is preliminary data.</text>
</comment>
<dbReference type="AlphaFoldDB" id="A0AAW2L3K9"/>
<name>A0AAW2L3K9_SESRA</name>
<accession>A0AAW2L3K9</accession>
<dbReference type="PANTHER" id="PTHR34396">
    <property type="entry name" value="OS03G0264950 PROTEIN-RELATED"/>
    <property type="match status" value="1"/>
</dbReference>
<dbReference type="InterPro" id="IPR053031">
    <property type="entry name" value="Cuticle_assoc_protein"/>
</dbReference>
<dbReference type="PANTHER" id="PTHR34396:SF25">
    <property type="entry name" value="BOUNDARY ELEMENT ASSOCIATED FACTOR"/>
    <property type="match status" value="1"/>
</dbReference>
<dbReference type="EMBL" id="JACGWJ010000026">
    <property type="protein sequence ID" value="KAL0312831.1"/>
    <property type="molecule type" value="Genomic_DNA"/>
</dbReference>
<dbReference type="GO" id="GO:0005634">
    <property type="term" value="C:nucleus"/>
    <property type="evidence" value="ECO:0007669"/>
    <property type="project" value="TreeGrafter"/>
</dbReference>
<reference evidence="1" key="2">
    <citation type="journal article" date="2024" name="Plant">
        <title>Genomic evolution and insights into agronomic trait innovations of Sesamum species.</title>
        <authorList>
            <person name="Miao H."/>
            <person name="Wang L."/>
            <person name="Qu L."/>
            <person name="Liu H."/>
            <person name="Sun Y."/>
            <person name="Le M."/>
            <person name="Wang Q."/>
            <person name="Wei S."/>
            <person name="Zheng Y."/>
            <person name="Lin W."/>
            <person name="Duan Y."/>
            <person name="Cao H."/>
            <person name="Xiong S."/>
            <person name="Wang X."/>
            <person name="Wei L."/>
            <person name="Li C."/>
            <person name="Ma Q."/>
            <person name="Ju M."/>
            <person name="Zhao R."/>
            <person name="Li G."/>
            <person name="Mu C."/>
            <person name="Tian Q."/>
            <person name="Mei H."/>
            <person name="Zhang T."/>
            <person name="Gao T."/>
            <person name="Zhang H."/>
        </authorList>
    </citation>
    <scope>NUCLEOTIDE SEQUENCE</scope>
    <source>
        <strain evidence="1">G02</strain>
    </source>
</reference>
<organism evidence="1">
    <name type="scientific">Sesamum radiatum</name>
    <name type="common">Black benniseed</name>
    <dbReference type="NCBI Taxonomy" id="300843"/>
    <lineage>
        <taxon>Eukaryota</taxon>
        <taxon>Viridiplantae</taxon>
        <taxon>Streptophyta</taxon>
        <taxon>Embryophyta</taxon>
        <taxon>Tracheophyta</taxon>
        <taxon>Spermatophyta</taxon>
        <taxon>Magnoliopsida</taxon>
        <taxon>eudicotyledons</taxon>
        <taxon>Gunneridae</taxon>
        <taxon>Pentapetalae</taxon>
        <taxon>asterids</taxon>
        <taxon>lamiids</taxon>
        <taxon>Lamiales</taxon>
        <taxon>Pedaliaceae</taxon>
        <taxon>Sesamum</taxon>
    </lineage>
</organism>
<proteinExistence type="predicted"/>
<dbReference type="GO" id="GO:1990837">
    <property type="term" value="F:sequence-specific double-stranded DNA binding"/>
    <property type="evidence" value="ECO:0007669"/>
    <property type="project" value="TreeGrafter"/>
</dbReference>
<reference evidence="1" key="1">
    <citation type="submission" date="2020-06" db="EMBL/GenBank/DDBJ databases">
        <authorList>
            <person name="Li T."/>
            <person name="Hu X."/>
            <person name="Zhang T."/>
            <person name="Song X."/>
            <person name="Zhang H."/>
            <person name="Dai N."/>
            <person name="Sheng W."/>
            <person name="Hou X."/>
            <person name="Wei L."/>
        </authorList>
    </citation>
    <scope>NUCLEOTIDE SEQUENCE</scope>
    <source>
        <strain evidence="1">G02</strain>
        <tissue evidence="1">Leaf</tissue>
    </source>
</reference>